<dbReference type="Gene3D" id="3.40.630.30">
    <property type="match status" value="1"/>
</dbReference>
<dbReference type="Proteomes" id="UP001210231">
    <property type="component" value="Unassembled WGS sequence"/>
</dbReference>
<gene>
    <name evidence="2" type="ORF">O3P16_08310</name>
</gene>
<dbReference type="RefSeq" id="WP_407031132.1">
    <property type="nucleotide sequence ID" value="NZ_JAQGEF010000007.1"/>
</dbReference>
<name>A0ABT4UIZ2_9BACT</name>
<feature type="domain" description="N-end rule aminoacyl transferase C-terminal" evidence="1">
    <location>
        <begin position="60"/>
        <end position="170"/>
    </location>
</feature>
<evidence type="ECO:0000313" key="2">
    <source>
        <dbReference type="EMBL" id="MDA3614808.1"/>
    </source>
</evidence>
<keyword evidence="2" id="KW-0808">Transferase</keyword>
<dbReference type="SUPFAM" id="SSF55729">
    <property type="entry name" value="Acyl-CoA N-acyltransferases (Nat)"/>
    <property type="match status" value="1"/>
</dbReference>
<dbReference type="EMBL" id="JAQGEF010000007">
    <property type="protein sequence ID" value="MDA3614808.1"/>
    <property type="molecule type" value="Genomic_DNA"/>
</dbReference>
<evidence type="ECO:0000313" key="3">
    <source>
        <dbReference type="Proteomes" id="UP001210231"/>
    </source>
</evidence>
<evidence type="ECO:0000259" key="1">
    <source>
        <dbReference type="Pfam" id="PF04377"/>
    </source>
</evidence>
<dbReference type="EC" id="2.3.1.-" evidence="2"/>
<dbReference type="InterPro" id="IPR007472">
    <property type="entry name" value="N-end_Aminoacyl_Trfase_C"/>
</dbReference>
<comment type="caution">
    <text evidence="2">The sequence shown here is derived from an EMBL/GenBank/DDBJ whole genome shotgun (WGS) entry which is preliminary data.</text>
</comment>
<accession>A0ABT4UIZ2</accession>
<dbReference type="GO" id="GO:0016746">
    <property type="term" value="F:acyltransferase activity"/>
    <property type="evidence" value="ECO:0007669"/>
    <property type="project" value="UniProtKB-KW"/>
</dbReference>
<protein>
    <submittedName>
        <fullName evidence="2">GNAT family N-acetyltransferase</fullName>
        <ecNumber evidence="2">2.3.1.-</ecNumber>
    </submittedName>
</protein>
<dbReference type="InterPro" id="IPR016181">
    <property type="entry name" value="Acyl_CoA_acyltransferase"/>
</dbReference>
<keyword evidence="2" id="KW-0012">Acyltransferase</keyword>
<reference evidence="2 3" key="1">
    <citation type="submission" date="2022-12" db="EMBL/GenBank/DDBJ databases">
        <title>Chitinophagaceae gen. sp. nov., a new member of the family Chitinophagaceae, isolated from soil in a chemical factory.</title>
        <authorList>
            <person name="Ke Z."/>
        </authorList>
    </citation>
    <scope>NUCLEOTIDE SEQUENCE [LARGE SCALE GENOMIC DNA]</scope>
    <source>
        <strain evidence="2 3">LY-5</strain>
    </source>
</reference>
<dbReference type="Pfam" id="PF04377">
    <property type="entry name" value="ATE_C"/>
    <property type="match status" value="1"/>
</dbReference>
<sequence>MHQAIFTTHFLCFNNQFYDAIWLRVKLYDYIATKKEREIIKKNQGFELVIEPLQIDDEMEALYTLYRKSMSYQMSQSLSDLLYAGEFDSCYNTLAFKVYDDTKLIAVGILDIGALSSAGISCFYDPSYKKYSLGKFLMFQKMAYCRQEGMAYFYPGYVVPGYKAFDYKMDVGTPTLEYFNMVTQNWLDAGKIQEYATPLNCMYFKLHQMQAYLQESGTCNFHFYRYFDASLDPIYSGLGLLDFPVMIKVIDTGSLKNDECKIVVYDVRDDRFHILLCNSLYTVIPYNAQEIVFTADLLQVQHVIISSSQMNIIKRVLFTD</sequence>
<proteinExistence type="predicted"/>
<organism evidence="2 3">
    <name type="scientific">Polluticaenibacter yanchengensis</name>
    <dbReference type="NCBI Taxonomy" id="3014562"/>
    <lineage>
        <taxon>Bacteria</taxon>
        <taxon>Pseudomonadati</taxon>
        <taxon>Bacteroidota</taxon>
        <taxon>Chitinophagia</taxon>
        <taxon>Chitinophagales</taxon>
        <taxon>Chitinophagaceae</taxon>
        <taxon>Polluticaenibacter</taxon>
    </lineage>
</organism>
<keyword evidence="3" id="KW-1185">Reference proteome</keyword>